<evidence type="ECO:0000313" key="2">
    <source>
        <dbReference type="EMBL" id="ELR20580.1"/>
    </source>
</evidence>
<dbReference type="Gene3D" id="1.25.10.10">
    <property type="entry name" value="Leucine-rich Repeat Variant"/>
    <property type="match status" value="1"/>
</dbReference>
<dbReference type="EMBL" id="KB007909">
    <property type="protein sequence ID" value="ELR20580.1"/>
    <property type="molecule type" value="Genomic_DNA"/>
</dbReference>
<dbReference type="InterPro" id="IPR011989">
    <property type="entry name" value="ARM-like"/>
</dbReference>
<name>L8H623_ACACF</name>
<dbReference type="SUPFAM" id="SSF48371">
    <property type="entry name" value="ARM repeat"/>
    <property type="match status" value="1"/>
</dbReference>
<protein>
    <submittedName>
        <fullName evidence="2">Uncharacterized protein</fullName>
    </submittedName>
</protein>
<evidence type="ECO:0000256" key="1">
    <source>
        <dbReference type="SAM" id="MobiDB-lite"/>
    </source>
</evidence>
<proteinExistence type="predicted"/>
<dbReference type="InterPro" id="IPR016024">
    <property type="entry name" value="ARM-type_fold"/>
</dbReference>
<reference evidence="2 3" key="1">
    <citation type="journal article" date="2013" name="Genome Biol.">
        <title>Genome of Acanthamoeba castellanii highlights extensive lateral gene transfer and early evolution of tyrosine kinase signaling.</title>
        <authorList>
            <person name="Clarke M."/>
            <person name="Lohan A.J."/>
            <person name="Liu B."/>
            <person name="Lagkouvardos I."/>
            <person name="Roy S."/>
            <person name="Zafar N."/>
            <person name="Bertelli C."/>
            <person name="Schilde C."/>
            <person name="Kianianmomeni A."/>
            <person name="Burglin T.R."/>
            <person name="Frech C."/>
            <person name="Turcotte B."/>
            <person name="Kopec K.O."/>
            <person name="Synnott J.M."/>
            <person name="Choo C."/>
            <person name="Paponov I."/>
            <person name="Finkler A."/>
            <person name="Soon Heng Tan C."/>
            <person name="Hutchins A.P."/>
            <person name="Weinmeier T."/>
            <person name="Rattei T."/>
            <person name="Chu J.S."/>
            <person name="Gimenez G."/>
            <person name="Irimia M."/>
            <person name="Rigden D.J."/>
            <person name="Fitzpatrick D.A."/>
            <person name="Lorenzo-Morales J."/>
            <person name="Bateman A."/>
            <person name="Chiu C.H."/>
            <person name="Tang P."/>
            <person name="Hegemann P."/>
            <person name="Fromm H."/>
            <person name="Raoult D."/>
            <person name="Greub G."/>
            <person name="Miranda-Saavedra D."/>
            <person name="Chen N."/>
            <person name="Nash P."/>
            <person name="Ginger M.L."/>
            <person name="Horn M."/>
            <person name="Schaap P."/>
            <person name="Caler L."/>
            <person name="Loftus B."/>
        </authorList>
    </citation>
    <scope>NUCLEOTIDE SEQUENCE [LARGE SCALE GENOMIC DNA]</scope>
    <source>
        <strain evidence="2 3">Neff</strain>
    </source>
</reference>
<dbReference type="OrthoDB" id="26681at2759"/>
<keyword evidence="3" id="KW-1185">Reference proteome</keyword>
<dbReference type="KEGG" id="acan:ACA1_052720"/>
<organism evidence="2 3">
    <name type="scientific">Acanthamoeba castellanii (strain ATCC 30010 / Neff)</name>
    <dbReference type="NCBI Taxonomy" id="1257118"/>
    <lineage>
        <taxon>Eukaryota</taxon>
        <taxon>Amoebozoa</taxon>
        <taxon>Discosea</taxon>
        <taxon>Longamoebia</taxon>
        <taxon>Centramoebida</taxon>
        <taxon>Acanthamoebidae</taxon>
        <taxon>Acanthamoeba</taxon>
    </lineage>
</organism>
<dbReference type="RefSeq" id="XP_004343983.1">
    <property type="nucleotide sequence ID" value="XM_004343933.1"/>
</dbReference>
<dbReference type="AlphaFoldDB" id="L8H623"/>
<accession>L8H623</accession>
<dbReference type="VEuPathDB" id="AmoebaDB:ACA1_052720"/>
<evidence type="ECO:0000313" key="3">
    <source>
        <dbReference type="Proteomes" id="UP000011083"/>
    </source>
</evidence>
<dbReference type="Proteomes" id="UP000011083">
    <property type="component" value="Unassembled WGS sequence"/>
</dbReference>
<gene>
    <name evidence="2" type="ORF">ACA1_052720</name>
</gene>
<feature type="region of interest" description="Disordered" evidence="1">
    <location>
        <begin position="931"/>
        <end position="955"/>
    </location>
</feature>
<sequence>MLSAWCADAATSTTACTSFDLGTLAQMNGGATSGAPSATALRKRVLERISTALQGEEAGVRELATAVARFFEDSDVVLLGYKIGDVVSDLLEHPHSDMAAVGVELWLGSKRLQDSKGKKSAGDGGGVGGVGSNNTYAGLCKKVLGLLDRHDDWATKRLVLSQRTFLAIPSLAQFSRPLLEAYFERFLQACSASAMEPQLARLSVEFLRSLCKICEHLCDIANRVNVRVVPTPAHHSLVHTTLAIMEGSTDEELVTSAMNLFYCGWKVDRACTPTHSRFWNESNISTTLDRLYKVLVRHAQYYDGGVASLFDQCARFVVLSDRWRNQLAQLPADVQHAMLDVIAADPAHARHNGQGASWLDGGSGASTLRNRRREVAKQCLVLLGTTWTDVEETAMLNLLTSETGAFLLGAVMGDLGLDSLLRMLDDPSISSYGQTPRLLFRRAHPEKVWREPEPTVYSHPHQLWSYPLLVCTFEIHRIDLVDGQPIPQRAKRARVRYTACLACSRLYMPLKANHLLYAALGGLVRNLRDSSNRGVQHAAAQALTGLLSTQNPVADRDQLDAEVEKVVEACAHAIRDQQAMGDEPIASIVRLLAIDGIFSGWVVGSFHKEMLGTTFDQRVAEKNKARIERYLPLMLDTIATCAHALPLQIFFLFVHRAMPVLRDDLKALVVNKCYRLLRSASARPQSPGDSYCALRAALLIIVCEVGAAPLPPSITAEDLTDTLHESIEECTRDGQQLPATKTTQGPWEANMHAKHFLEHLANTSPLVLAPHVEQVLTIVHESWQQKPYLSLALLAALAVLMLQFPGRTREFMETKLLPHIIKQDTLNDCPSPLLIMAAAHAPVIAAAPGAFTARSVVMAVRMLPQLLRPSAWGGANRAHYREAAVRGGVHLLTALLDENETKAKAPSSAKVSKEQAVMMVEALVGLAKQQLSTTTDHASGQGDGEEEEAKNRGREVSALRDVARQLVAHILPPPLPSIDEDLTAEDEGWRGALRGVLSGAPAQVIDDLGLACLLDACVQV</sequence>
<dbReference type="GeneID" id="14921446"/>